<reference evidence="4" key="1">
    <citation type="submission" date="2020-12" db="EMBL/GenBank/DDBJ databases">
        <title>WGS assembly of Carya illinoinensis cv. Pawnee.</title>
        <authorList>
            <person name="Platts A."/>
            <person name="Shu S."/>
            <person name="Wright S."/>
            <person name="Barry K."/>
            <person name="Edger P."/>
            <person name="Pires J.C."/>
            <person name="Schmutz J."/>
        </authorList>
    </citation>
    <scope>NUCLEOTIDE SEQUENCE</scope>
    <source>
        <tissue evidence="4">Leaf</tissue>
    </source>
</reference>
<evidence type="ECO:0000313" key="6">
    <source>
        <dbReference type="Proteomes" id="UP000811609"/>
    </source>
</evidence>
<dbReference type="EMBL" id="CM031809">
    <property type="protein sequence ID" value="KAG6669046.1"/>
    <property type="molecule type" value="Genomic_DNA"/>
</dbReference>
<sequence>MVKSYNKLANSDQGGTHPMKMSCSIFGVLPLATIKAMEVGVDGIIVSNHGAPQLDYTPATICVLEESVHTVKGKVPVLFDGGVRRGTDVFQALALGAQAVLVGRPVVYGLAAKGEYGVKRVIEMLKDELELTMTLSGCPVVKDISRSHIKTEQERLHSMLYQDLNSFK</sequence>
<comment type="caution">
    <text evidence="4">The sequence shown here is derived from an EMBL/GenBank/DDBJ whole genome shotgun (WGS) entry which is preliminary data.</text>
</comment>
<reference evidence="5" key="2">
    <citation type="submission" date="2021-01" db="EMBL/GenBank/DDBJ databases">
        <authorList>
            <person name="Lovell J.T."/>
            <person name="Bentley N."/>
            <person name="Bhattarai G."/>
            <person name="Jenkins J.W."/>
            <person name="Sreedasyam A."/>
            <person name="Alarcon Y."/>
            <person name="Bock C."/>
            <person name="Boston L."/>
            <person name="Carlson J."/>
            <person name="Cervantes K."/>
            <person name="Clermont K."/>
            <person name="Krom N."/>
            <person name="Kubenka K."/>
            <person name="Mamidi S."/>
            <person name="Mattison C."/>
            <person name="Monteros M."/>
            <person name="Pisani C."/>
            <person name="Plott C."/>
            <person name="Rajasekar S."/>
            <person name="Rhein H.S."/>
            <person name="Rohla C."/>
            <person name="Song M."/>
            <person name="Hilaire R.S."/>
            <person name="Shu S."/>
            <person name="Wells L."/>
            <person name="Wang X."/>
            <person name="Webber J."/>
            <person name="Heerema R.J."/>
            <person name="Klein P."/>
            <person name="Conner P."/>
            <person name="Grauke L."/>
            <person name="Grimwood J."/>
            <person name="Schmutz J."/>
            <person name="Randall J.J."/>
        </authorList>
    </citation>
    <scope>NUCLEOTIDE SEQUENCE</scope>
    <source>
        <tissue evidence="5">Leaf</tissue>
    </source>
</reference>
<dbReference type="PROSITE" id="PS51349">
    <property type="entry name" value="FMN_HYDROXY_ACID_DH_2"/>
    <property type="match status" value="1"/>
</dbReference>
<dbReference type="GO" id="GO:0016491">
    <property type="term" value="F:oxidoreductase activity"/>
    <property type="evidence" value="ECO:0007669"/>
    <property type="project" value="UniProtKB-KW"/>
</dbReference>
<dbReference type="InterPro" id="IPR037396">
    <property type="entry name" value="FMN_HAD"/>
</dbReference>
<evidence type="ECO:0000259" key="3">
    <source>
        <dbReference type="PROSITE" id="PS51349"/>
    </source>
</evidence>
<organism evidence="4 6">
    <name type="scientific">Carya illinoinensis</name>
    <name type="common">Pecan</name>
    <dbReference type="NCBI Taxonomy" id="32201"/>
    <lineage>
        <taxon>Eukaryota</taxon>
        <taxon>Viridiplantae</taxon>
        <taxon>Streptophyta</taxon>
        <taxon>Embryophyta</taxon>
        <taxon>Tracheophyta</taxon>
        <taxon>Spermatophyta</taxon>
        <taxon>Magnoliopsida</taxon>
        <taxon>eudicotyledons</taxon>
        <taxon>Gunneridae</taxon>
        <taxon>Pentapetalae</taxon>
        <taxon>rosids</taxon>
        <taxon>fabids</taxon>
        <taxon>Fagales</taxon>
        <taxon>Juglandaceae</taxon>
        <taxon>Carya</taxon>
    </lineage>
</organism>
<evidence type="ECO:0000256" key="1">
    <source>
        <dbReference type="ARBA" id="ARBA00001917"/>
    </source>
</evidence>
<dbReference type="PANTHER" id="PTHR10578:SF67">
    <property type="entry name" value="PEROXISOMAL (S)-2-HYDROXYACID OXIDASE GLO3"/>
    <property type="match status" value="1"/>
</dbReference>
<dbReference type="AlphaFoldDB" id="A0A8T1RQP4"/>
<dbReference type="Proteomes" id="UP000811609">
    <property type="component" value="Chromosome 1"/>
</dbReference>
<accession>A0A8T1RQP4</accession>
<comment type="cofactor">
    <cofactor evidence="1">
        <name>FMN</name>
        <dbReference type="ChEBI" id="CHEBI:58210"/>
    </cofactor>
</comment>
<evidence type="ECO:0000313" key="4">
    <source>
        <dbReference type="EMBL" id="KAG6669046.1"/>
    </source>
</evidence>
<evidence type="ECO:0000256" key="2">
    <source>
        <dbReference type="ARBA" id="ARBA00023002"/>
    </source>
</evidence>
<dbReference type="InterPro" id="IPR000262">
    <property type="entry name" value="FMN-dep_DH"/>
</dbReference>
<dbReference type="EMBL" id="CM031825">
    <property type="protein sequence ID" value="KAG6733226.1"/>
    <property type="molecule type" value="Genomic_DNA"/>
</dbReference>
<feature type="domain" description="FMN hydroxy acid dehydrogenase" evidence="3">
    <location>
        <begin position="1"/>
        <end position="154"/>
    </location>
</feature>
<gene>
    <name evidence="4" type="ORF">CIPAW_01G215700</name>
    <name evidence="5" type="ORF">I3842_01G216500</name>
</gene>
<proteinExistence type="predicted"/>
<keyword evidence="2" id="KW-0560">Oxidoreductase</keyword>
<keyword evidence="6" id="KW-1185">Reference proteome</keyword>
<dbReference type="Proteomes" id="UP000811246">
    <property type="component" value="Chromosome 1"/>
</dbReference>
<evidence type="ECO:0000313" key="5">
    <source>
        <dbReference type="EMBL" id="KAG6733226.1"/>
    </source>
</evidence>
<dbReference type="PANTHER" id="PTHR10578">
    <property type="entry name" value="S -2-HYDROXY-ACID OXIDASE-RELATED"/>
    <property type="match status" value="1"/>
</dbReference>
<dbReference type="Pfam" id="PF01070">
    <property type="entry name" value="FMN_dh"/>
    <property type="match status" value="1"/>
</dbReference>
<protein>
    <recommendedName>
        <fullName evidence="3">FMN hydroxy acid dehydrogenase domain-containing protein</fullName>
    </recommendedName>
</protein>
<name>A0A8T1RQP4_CARIL</name>